<dbReference type="KEGG" id="ffu:CLAFUR5_13404"/>
<proteinExistence type="predicted"/>
<dbReference type="Pfam" id="PF24883">
    <property type="entry name" value="NPHP3_N"/>
    <property type="match status" value="1"/>
</dbReference>
<reference evidence="4" key="1">
    <citation type="submission" date="2021-12" db="EMBL/GenBank/DDBJ databases">
        <authorList>
            <person name="Zaccaron A."/>
            <person name="Stergiopoulos I."/>
        </authorList>
    </citation>
    <scope>NUCLEOTIDE SEQUENCE</scope>
    <source>
        <strain evidence="4">Race5_Kim</strain>
    </source>
</reference>
<keyword evidence="1" id="KW-0677">Repeat</keyword>
<dbReference type="PANTHER" id="PTHR10039:SF16">
    <property type="entry name" value="GPI INOSITOL-DEACYLASE"/>
    <property type="match status" value="1"/>
</dbReference>
<keyword evidence="5" id="KW-1185">Reference proteome</keyword>
<dbReference type="Gene3D" id="3.40.50.300">
    <property type="entry name" value="P-loop containing nucleotide triphosphate hydrolases"/>
    <property type="match status" value="1"/>
</dbReference>
<dbReference type="InterPro" id="IPR027417">
    <property type="entry name" value="P-loop_NTPase"/>
</dbReference>
<evidence type="ECO:0000256" key="1">
    <source>
        <dbReference type="ARBA" id="ARBA00022737"/>
    </source>
</evidence>
<sequence>MRLLNVESLELRTFHASDTPRYVIASHRGSDEEVTFKDVHEKRNSHKSGYMKIVGFANYIKKHVSPIKWLWIDTCCINKGDPAELSHPINSMYSWYRNAELCIAYLADVEEQGSLKSSVWFERGWTLQELLAPRIVVFVTDQWQVIGNKGSSSHSCSITPLGSDLTGTIAAKTGIPTQVLSDWGTSANMKLIDKLKWMEGRRTTVPEDMAYALFGVLGVAPGADYGEGSETAMQRLEAAVNGQSGTSQQIKPLRELFERLKAPDPWTNHQLAQGHHEPNTGTWLLHSRAYQTWKSGAWEPGSSRCLWLHGKPGSGKTVLCSTAVEDSLACCRGRPYFGYAVFYFSFSDESKQDYLAFLTSLLEQLGQREPGLGVLRMLSVHAIRTQDWLEDTLRRCIASYQQVFLHVDALDECSRADKVREHVLVGLETLVATAPNIRVLVTSRAEPDIREYLQRFDTVSIEATTADQDIRLYVSERLSRHSRLSLLPLQTRNLVEDTLTQKANGMFRWVDCQLAELEKLKSLRPTSIKAKLSALPEELDQTYERMLNRIKLVDRPYALTIFRWVTYAESPRTLLELTEADVIDPTRCPTADGDFDVGKKYHWKDALEILGEFLLVEHPRPGDENYNHGTLFDEAEEEDLSMASQTKTNNKHVRVHLAHFSVNQYLQSTLISTGHSQYFHLIPAREHTFLTQSCITYLMYYSDSTLKACSKQDLDTFPLLRYAAKSWSYHASRQQWTDATREARFLTSERYKHDWLRVHNPEEPLREPFDGFPGTIGSGLHYASFFGLGRLVEILQSDAWR</sequence>
<dbReference type="InterPro" id="IPR010730">
    <property type="entry name" value="HET"/>
</dbReference>
<dbReference type="OrthoDB" id="1577640at2759"/>
<dbReference type="EMBL" id="CP090174">
    <property type="protein sequence ID" value="UJO24246.1"/>
    <property type="molecule type" value="Genomic_DNA"/>
</dbReference>
<reference evidence="4" key="2">
    <citation type="journal article" date="2022" name="Microb. Genom.">
        <title>A chromosome-scale genome assembly of the tomato pathogen Cladosporium fulvum reveals a compartmentalized genome architecture and the presence of a dispensable chromosome.</title>
        <authorList>
            <person name="Zaccaron A.Z."/>
            <person name="Chen L.H."/>
            <person name="Samaras A."/>
            <person name="Stergiopoulos I."/>
        </authorList>
    </citation>
    <scope>NUCLEOTIDE SEQUENCE</scope>
    <source>
        <strain evidence="4">Race5_Kim</strain>
    </source>
</reference>
<gene>
    <name evidence="4" type="ORF">CLAFUR5_13404</name>
</gene>
<evidence type="ECO:0000259" key="2">
    <source>
        <dbReference type="Pfam" id="PF06985"/>
    </source>
</evidence>
<dbReference type="InterPro" id="IPR056884">
    <property type="entry name" value="NPHP3-like_N"/>
</dbReference>
<organism evidence="4 5">
    <name type="scientific">Passalora fulva</name>
    <name type="common">Tomato leaf mold</name>
    <name type="synonym">Cladosporium fulvum</name>
    <dbReference type="NCBI Taxonomy" id="5499"/>
    <lineage>
        <taxon>Eukaryota</taxon>
        <taxon>Fungi</taxon>
        <taxon>Dikarya</taxon>
        <taxon>Ascomycota</taxon>
        <taxon>Pezizomycotina</taxon>
        <taxon>Dothideomycetes</taxon>
        <taxon>Dothideomycetidae</taxon>
        <taxon>Mycosphaerellales</taxon>
        <taxon>Mycosphaerellaceae</taxon>
        <taxon>Fulvia</taxon>
    </lineage>
</organism>
<feature type="domain" description="Nephrocystin 3-like N-terminal" evidence="3">
    <location>
        <begin position="279"/>
        <end position="444"/>
    </location>
</feature>
<accession>A0A9Q8PKL8</accession>
<dbReference type="AlphaFoldDB" id="A0A9Q8PKL8"/>
<dbReference type="GeneID" id="71993282"/>
<dbReference type="PANTHER" id="PTHR10039">
    <property type="entry name" value="AMELOGENIN"/>
    <property type="match status" value="1"/>
</dbReference>
<name>A0A9Q8PKL8_PASFU</name>
<feature type="domain" description="Heterokaryon incompatibility" evidence="2">
    <location>
        <begin position="65"/>
        <end position="113"/>
    </location>
</feature>
<evidence type="ECO:0000313" key="4">
    <source>
        <dbReference type="EMBL" id="UJO24246.1"/>
    </source>
</evidence>
<dbReference type="SUPFAM" id="SSF52540">
    <property type="entry name" value="P-loop containing nucleoside triphosphate hydrolases"/>
    <property type="match status" value="1"/>
</dbReference>
<dbReference type="Pfam" id="PF06985">
    <property type="entry name" value="HET"/>
    <property type="match status" value="1"/>
</dbReference>
<evidence type="ECO:0000259" key="3">
    <source>
        <dbReference type="Pfam" id="PF24883"/>
    </source>
</evidence>
<evidence type="ECO:0000313" key="5">
    <source>
        <dbReference type="Proteomes" id="UP000756132"/>
    </source>
</evidence>
<protein>
    <submittedName>
        <fullName evidence="4">Vegetative incompatibility protein HET-E-1</fullName>
    </submittedName>
</protein>
<dbReference type="RefSeq" id="XP_047768612.1">
    <property type="nucleotide sequence ID" value="XM_047912552.1"/>
</dbReference>
<dbReference type="Proteomes" id="UP000756132">
    <property type="component" value="Chromosome 12"/>
</dbReference>